<dbReference type="GO" id="GO:0005524">
    <property type="term" value="F:ATP binding"/>
    <property type="evidence" value="ECO:0007669"/>
    <property type="project" value="UniProtKB-KW"/>
</dbReference>
<evidence type="ECO:0000256" key="4">
    <source>
        <dbReference type="ARBA" id="ARBA00022777"/>
    </source>
</evidence>
<dbReference type="EC" id="2.7.1.144" evidence="6"/>
<evidence type="ECO:0000313" key="9">
    <source>
        <dbReference type="EMBL" id="SUN27840.1"/>
    </source>
</evidence>
<dbReference type="GO" id="GO:0008662">
    <property type="term" value="F:1-phosphofructokinase activity"/>
    <property type="evidence" value="ECO:0007669"/>
    <property type="project" value="InterPro"/>
</dbReference>
<comment type="similarity">
    <text evidence="6">Belongs to the carbohydrate kinase PfkB family. LacC subfamily.</text>
</comment>
<dbReference type="InterPro" id="IPR017583">
    <property type="entry name" value="Tagatose/fructose_Pkinase"/>
</dbReference>
<evidence type="ECO:0000256" key="3">
    <source>
        <dbReference type="ARBA" id="ARBA00022741"/>
    </source>
</evidence>
<keyword evidence="4 8" id="KW-0418">Kinase</keyword>
<accession>A0A0H1GRW2</accession>
<dbReference type="EMBL" id="UAVB01000001">
    <property type="protein sequence ID" value="SQA18381.1"/>
    <property type="molecule type" value="Genomic_DNA"/>
</dbReference>
<sequence>MSVYTCTMNLAIDMFIQTEDMEDKKVNRTIYDELQANGKGVNVSIILKKLGIDSTPLGFKAGFTGDFIEDELKKQAILANFVKVDGTTRINVFTQVMSKNQEFKLVNKGPIISKESQEELLKQFESLNQDDFLIVSGSLPRGISTEIFLKIGQICQKRGINLIYDISDSKLIECLVFKPYLIKPNDEEISEWFQLENPSLNDLVEKGKLLQEKGAKNVLISLGGEGCLLISDSVYFANAPSGTVVNTACAGDTLLGTFLANKLKGHSEVECLAQAVAAGSSTAFRPGLTDFTDVELLKKQIKIKEITDGL</sequence>
<reference evidence="10 11" key="1">
    <citation type="submission" date="2018-06" db="EMBL/GenBank/DDBJ databases">
        <authorList>
            <consortium name="Pathogen Informatics"/>
            <person name="Doyle S."/>
        </authorList>
    </citation>
    <scope>NUCLEOTIDE SEQUENCE [LARGE SCALE GENOMIC DNA]</scope>
    <source>
        <strain evidence="8 10">NCTC8181</strain>
        <strain evidence="9 11">NCTC9828</strain>
    </source>
</reference>
<keyword evidence="2 6" id="KW-0808">Transferase</keyword>
<dbReference type="InterPro" id="IPR029056">
    <property type="entry name" value="Ribokinase-like"/>
</dbReference>
<name>A0A0H1GRW2_STRAG</name>
<protein>
    <recommendedName>
        <fullName evidence="6">Tagatose-6-phosphate kinase</fullName>
        <ecNumber evidence="6">2.7.1.144</ecNumber>
    </recommendedName>
</protein>
<dbReference type="UniPathway" id="UPA00704">
    <property type="reaction ID" value="UER00715"/>
</dbReference>
<gene>
    <name evidence="8" type="primary">lacC_2</name>
    <name evidence="8" type="ORF">NCTC8181_01429</name>
    <name evidence="9" type="ORF">NCTC9828_00538</name>
</gene>
<dbReference type="SUPFAM" id="SSF53613">
    <property type="entry name" value="Ribokinase-like"/>
    <property type="match status" value="1"/>
</dbReference>
<dbReference type="GO" id="GO:2001059">
    <property type="term" value="P:D-tagatose 6-phosphate catabolic process"/>
    <property type="evidence" value="ECO:0007669"/>
    <property type="project" value="UniProtKB-UniPathway"/>
</dbReference>
<comment type="pathway">
    <text evidence="6">Carbohydrate metabolism; D-tagatose 6-phosphate degradation; D-glyceraldehyde 3-phosphate and glycerone phosphate from D-tagatose 6-phosphate: step 1/2.</text>
</comment>
<dbReference type="InterPro" id="IPR011611">
    <property type="entry name" value="PfkB_dom"/>
</dbReference>
<dbReference type="NCBIfam" id="TIGR03168">
    <property type="entry name" value="1-PFK"/>
    <property type="match status" value="1"/>
</dbReference>
<evidence type="ECO:0000313" key="8">
    <source>
        <dbReference type="EMBL" id="SQA18381.1"/>
    </source>
</evidence>
<evidence type="ECO:0000256" key="6">
    <source>
        <dbReference type="PIRNR" id="PIRNR000535"/>
    </source>
</evidence>
<keyword evidence="6" id="KW-0423">Lactose metabolism</keyword>
<dbReference type="Pfam" id="PF00294">
    <property type="entry name" value="PfkB"/>
    <property type="match status" value="1"/>
</dbReference>
<dbReference type="AlphaFoldDB" id="A0A0H1GRW2"/>
<dbReference type="PANTHER" id="PTHR46566">
    <property type="entry name" value="1-PHOSPHOFRUCTOKINASE-RELATED"/>
    <property type="match status" value="1"/>
</dbReference>
<dbReference type="GO" id="GO:0009024">
    <property type="term" value="F:tagatose-6-phosphate kinase activity"/>
    <property type="evidence" value="ECO:0007669"/>
    <property type="project" value="UniProtKB-EC"/>
</dbReference>
<dbReference type="Proteomes" id="UP000250200">
    <property type="component" value="Unassembled WGS sequence"/>
</dbReference>
<dbReference type="NCBIfam" id="TIGR03828">
    <property type="entry name" value="pfkB"/>
    <property type="match status" value="1"/>
</dbReference>
<evidence type="ECO:0000259" key="7">
    <source>
        <dbReference type="Pfam" id="PF00294"/>
    </source>
</evidence>
<evidence type="ECO:0000313" key="10">
    <source>
        <dbReference type="Proteomes" id="UP000250200"/>
    </source>
</evidence>
<dbReference type="Proteomes" id="UP000255140">
    <property type="component" value="Unassembled WGS sequence"/>
</dbReference>
<evidence type="ECO:0000313" key="11">
    <source>
        <dbReference type="Proteomes" id="UP000255140"/>
    </source>
</evidence>
<keyword evidence="5 6" id="KW-0067">ATP-binding</keyword>
<dbReference type="InterPro" id="IPR022463">
    <property type="entry name" value="1-PFruKinase"/>
</dbReference>
<evidence type="ECO:0000256" key="1">
    <source>
        <dbReference type="ARBA" id="ARBA00005380"/>
    </source>
</evidence>
<dbReference type="GO" id="GO:0005988">
    <property type="term" value="P:lactose metabolic process"/>
    <property type="evidence" value="ECO:0007669"/>
    <property type="project" value="UniProtKB-KW"/>
</dbReference>
<dbReference type="CDD" id="cd01164">
    <property type="entry name" value="FruK_PfkB_like"/>
    <property type="match status" value="1"/>
</dbReference>
<dbReference type="PANTHER" id="PTHR46566:SF1">
    <property type="entry name" value="1-PHOSPHOFRUCTOKINASE"/>
    <property type="match status" value="1"/>
</dbReference>
<evidence type="ECO:0000256" key="2">
    <source>
        <dbReference type="ARBA" id="ARBA00022679"/>
    </source>
</evidence>
<dbReference type="Gene3D" id="3.40.1190.20">
    <property type="match status" value="1"/>
</dbReference>
<feature type="domain" description="Carbohydrate kinase PfkB" evidence="7">
    <location>
        <begin position="13"/>
        <end position="290"/>
    </location>
</feature>
<dbReference type="EMBL" id="UHEW01000005">
    <property type="protein sequence ID" value="SUN27840.1"/>
    <property type="molecule type" value="Genomic_DNA"/>
</dbReference>
<dbReference type="RefSeq" id="WP_000118168.1">
    <property type="nucleotide sequence ID" value="NZ_CAACXY010000016.1"/>
</dbReference>
<proteinExistence type="inferred from homology"/>
<organism evidence="8 10">
    <name type="scientific">Streptococcus agalactiae</name>
    <dbReference type="NCBI Taxonomy" id="1311"/>
    <lineage>
        <taxon>Bacteria</taxon>
        <taxon>Bacillati</taxon>
        <taxon>Bacillota</taxon>
        <taxon>Bacilli</taxon>
        <taxon>Lactobacillales</taxon>
        <taxon>Streptococcaceae</taxon>
        <taxon>Streptococcus</taxon>
    </lineage>
</organism>
<dbReference type="PIRSF" id="PIRSF000535">
    <property type="entry name" value="1PFK/6PFK/LacC"/>
    <property type="match status" value="1"/>
</dbReference>
<comment type="caution">
    <text evidence="8">The sequence shown here is derived from an EMBL/GenBank/DDBJ whole genome shotgun (WGS) entry which is preliminary data.</text>
</comment>
<keyword evidence="3 6" id="KW-0547">Nucleotide-binding</keyword>
<dbReference type="GO" id="GO:0005829">
    <property type="term" value="C:cytosol"/>
    <property type="evidence" value="ECO:0007669"/>
    <property type="project" value="TreeGrafter"/>
</dbReference>
<evidence type="ECO:0000256" key="5">
    <source>
        <dbReference type="ARBA" id="ARBA00022840"/>
    </source>
</evidence>
<comment type="similarity">
    <text evidence="1">Belongs to the carbohydrate kinase pfkB family.</text>
</comment>
<comment type="catalytic activity">
    <reaction evidence="6">
        <text>D-tagatofuranose 6-phosphate + ATP = D-tagatofuranose 1,6-bisphosphate + ADP + H(+)</text>
        <dbReference type="Rhea" id="RHEA:12420"/>
        <dbReference type="ChEBI" id="CHEBI:15378"/>
        <dbReference type="ChEBI" id="CHEBI:30616"/>
        <dbReference type="ChEBI" id="CHEBI:58694"/>
        <dbReference type="ChEBI" id="CHEBI:58695"/>
        <dbReference type="ChEBI" id="CHEBI:456216"/>
        <dbReference type="EC" id="2.7.1.144"/>
    </reaction>
</comment>